<dbReference type="EMBL" id="CP038631">
    <property type="protein sequence ID" value="QCC45090.1"/>
    <property type="molecule type" value="Genomic_DNA"/>
</dbReference>
<accession>A0A4D6GTH8</accession>
<reference evidence="1 2" key="1">
    <citation type="journal article" date="2019" name="Microbiol. Resour. Announc.">
        <title>The Genome Sequence of the Halobacterium salinarum Type Strain Is Closely Related to That of Laboratory Strains NRC-1 and R1.</title>
        <authorList>
            <person name="Pfeiffer F."/>
            <person name="Marchfelder A."/>
            <person name="Habermann B."/>
            <person name="Dyall-Smith M.L."/>
        </authorList>
    </citation>
    <scope>NUCLEOTIDE SEQUENCE [LARGE SCALE GENOMIC DNA]</scope>
    <source>
        <strain evidence="2">ATCC 33171 / DSM 3754 / JCM 8978 / NBRC 102687 / NCIMB 764 / 91-R6</strain>
    </source>
</reference>
<evidence type="ECO:0000313" key="1">
    <source>
        <dbReference type="EMBL" id="QCC45090.1"/>
    </source>
</evidence>
<proteinExistence type="predicted"/>
<gene>
    <name evidence="1" type="ORF">HBSAL_07195</name>
</gene>
<name>A0A4D6GTH8_HALS9</name>
<protein>
    <submittedName>
        <fullName evidence="1">Uncharacterized protein</fullName>
    </submittedName>
</protein>
<evidence type="ECO:0000313" key="2">
    <source>
        <dbReference type="Proteomes" id="UP000296216"/>
    </source>
</evidence>
<dbReference type="AlphaFoldDB" id="A0A4D6GTH8"/>
<sequence length="37" mass="4082">MARKLLKAGVALLVIVLVWKLFAGGDAEDLEEIDRID</sequence>
<organism evidence="1 2">
    <name type="scientific">Halobacterium salinarum (strain ATCC 33171 / DSM 3754 / JCM 8978 / NBRC 102687 / NCIMB 764 / 91-R6)</name>
    <dbReference type="NCBI Taxonomy" id="2597657"/>
    <lineage>
        <taxon>Archaea</taxon>
        <taxon>Methanobacteriati</taxon>
        <taxon>Methanobacteriota</taxon>
        <taxon>Stenosarchaea group</taxon>
        <taxon>Halobacteria</taxon>
        <taxon>Halobacteriales</taxon>
        <taxon>Halobacteriaceae</taxon>
        <taxon>Halobacterium</taxon>
    </lineage>
</organism>
<dbReference type="Proteomes" id="UP000296216">
    <property type="component" value="Chromosome"/>
</dbReference>